<name>A0A7S0I1U4_9CRYP</name>
<protein>
    <submittedName>
        <fullName evidence="1">Uncharacterized protein</fullName>
    </submittedName>
</protein>
<reference evidence="1" key="1">
    <citation type="submission" date="2021-01" db="EMBL/GenBank/DDBJ databases">
        <authorList>
            <person name="Corre E."/>
            <person name="Pelletier E."/>
            <person name="Niang G."/>
            <person name="Scheremetjew M."/>
            <person name="Finn R."/>
            <person name="Kale V."/>
            <person name="Holt S."/>
            <person name="Cochrane G."/>
            <person name="Meng A."/>
            <person name="Brown T."/>
            <person name="Cohen L."/>
        </authorList>
    </citation>
    <scope>NUCLEOTIDE SEQUENCE</scope>
    <source>
        <strain evidence="1">CCMP325</strain>
    </source>
</reference>
<dbReference type="EMBL" id="HBEO01034853">
    <property type="protein sequence ID" value="CAD8508377.1"/>
    <property type="molecule type" value="Transcribed_RNA"/>
</dbReference>
<sequence length="268" mass="30775">MVHWISKEEVERKMFEERGGFPSNRGTSIVVPGHGWISTGQPHSMSAQGPMSAIGNVQSSSLPHSWQDLPQGVTGRTWSEGQSSYAHRRSADMRKEYLLQQMEHELLQVRARHAEQLASTLAEIDRLYSRNLQFELEKCYQNYNTLLNTALARLRAQRRNQIIRSQEYFVKVISVQDEQNWPIQTTQDPEPKACSRGMNSQVKVSDIRGQGQKNYDKFHNERFQGYSSHLSLPLSRQYVSESIGAEAGSLRFGPLYPISDHQKNLKWI</sequence>
<organism evidence="1">
    <name type="scientific">Hanusia phi</name>
    <dbReference type="NCBI Taxonomy" id="3032"/>
    <lineage>
        <taxon>Eukaryota</taxon>
        <taxon>Cryptophyceae</taxon>
        <taxon>Pyrenomonadales</taxon>
        <taxon>Geminigeraceae</taxon>
        <taxon>Hanusia</taxon>
    </lineage>
</organism>
<evidence type="ECO:0000313" key="1">
    <source>
        <dbReference type="EMBL" id="CAD8508377.1"/>
    </source>
</evidence>
<accession>A0A7S0I1U4</accession>
<gene>
    <name evidence="1" type="ORF">HPHI1048_LOCUS23632</name>
</gene>
<dbReference type="AlphaFoldDB" id="A0A7S0I1U4"/>
<proteinExistence type="predicted"/>